<proteinExistence type="predicted"/>
<dbReference type="InterPro" id="IPR011989">
    <property type="entry name" value="ARM-like"/>
</dbReference>
<dbReference type="EMBL" id="UINC01199905">
    <property type="protein sequence ID" value="SVE18556.1"/>
    <property type="molecule type" value="Genomic_DNA"/>
</dbReference>
<feature type="non-terminal residue" evidence="2">
    <location>
        <position position="1"/>
    </location>
</feature>
<dbReference type="AlphaFoldDB" id="A0A383BEF2"/>
<dbReference type="SUPFAM" id="SSF48371">
    <property type="entry name" value="ARM repeat"/>
    <property type="match status" value="1"/>
</dbReference>
<gene>
    <name evidence="2" type="ORF">METZ01_LOCUS471410</name>
</gene>
<keyword evidence="1" id="KW-0472">Membrane</keyword>
<feature type="non-terminal residue" evidence="2">
    <location>
        <position position="246"/>
    </location>
</feature>
<evidence type="ECO:0008006" key="3">
    <source>
        <dbReference type="Google" id="ProtNLM"/>
    </source>
</evidence>
<organism evidence="2">
    <name type="scientific">marine metagenome</name>
    <dbReference type="NCBI Taxonomy" id="408172"/>
    <lineage>
        <taxon>unclassified sequences</taxon>
        <taxon>metagenomes</taxon>
        <taxon>ecological metagenomes</taxon>
    </lineage>
</organism>
<sequence length="246" mass="27261">RRKFTVQVAIESMVGPVAGGLVGCVLLLLFYLDASHIGFITVVMLGVIAFWIVTGRKVYGEYRNTLSEALMQRFLVGGSSIYDDSMIDILKKHLTRPHPGEVIYALDLLDKIEDESSADHYVELLDHPSAEVRKEILDRIRRELRSEMIDAVRCSVAKETGDDVKSHALRSLCALGESEVLDEVVLYIDHPAPQVRRGVISGMLRYGGIDGVLTAGQHLIDLEHSEDVEDRIFAARVLGDVGISSF</sequence>
<dbReference type="Gene3D" id="1.25.10.10">
    <property type="entry name" value="Leucine-rich Repeat Variant"/>
    <property type="match status" value="1"/>
</dbReference>
<name>A0A383BEF2_9ZZZZ</name>
<evidence type="ECO:0000256" key="1">
    <source>
        <dbReference type="SAM" id="Phobius"/>
    </source>
</evidence>
<feature type="transmembrane region" description="Helical" evidence="1">
    <location>
        <begin position="37"/>
        <end position="54"/>
    </location>
</feature>
<accession>A0A383BEF2</accession>
<feature type="transmembrane region" description="Helical" evidence="1">
    <location>
        <begin position="12"/>
        <end position="31"/>
    </location>
</feature>
<keyword evidence="1" id="KW-1133">Transmembrane helix</keyword>
<keyword evidence="1" id="KW-0812">Transmembrane</keyword>
<reference evidence="2" key="1">
    <citation type="submission" date="2018-05" db="EMBL/GenBank/DDBJ databases">
        <authorList>
            <person name="Lanie J.A."/>
            <person name="Ng W.-L."/>
            <person name="Kazmierczak K.M."/>
            <person name="Andrzejewski T.M."/>
            <person name="Davidsen T.M."/>
            <person name="Wayne K.J."/>
            <person name="Tettelin H."/>
            <person name="Glass J.I."/>
            <person name="Rusch D."/>
            <person name="Podicherti R."/>
            <person name="Tsui H.-C.T."/>
            <person name="Winkler M.E."/>
        </authorList>
    </citation>
    <scope>NUCLEOTIDE SEQUENCE</scope>
</reference>
<dbReference type="InterPro" id="IPR016024">
    <property type="entry name" value="ARM-type_fold"/>
</dbReference>
<protein>
    <recommendedName>
        <fullName evidence="3">HEAT repeat domain-containing protein</fullName>
    </recommendedName>
</protein>
<evidence type="ECO:0000313" key="2">
    <source>
        <dbReference type="EMBL" id="SVE18556.1"/>
    </source>
</evidence>